<dbReference type="InterPro" id="IPR014284">
    <property type="entry name" value="RNA_pol_sigma-70_dom"/>
</dbReference>
<feature type="domain" description="RNA polymerase sigma-70" evidence="6">
    <location>
        <begin position="67"/>
        <end position="80"/>
    </location>
</feature>
<dbReference type="AlphaFoldDB" id="A0A7S7NLT4"/>
<keyword evidence="1" id="KW-0805">Transcription regulation</keyword>
<dbReference type="GO" id="GO:0016987">
    <property type="term" value="F:sigma factor activity"/>
    <property type="evidence" value="ECO:0007669"/>
    <property type="project" value="UniProtKB-KW"/>
</dbReference>
<dbReference type="GO" id="GO:0006352">
    <property type="term" value="P:DNA-templated transcription initiation"/>
    <property type="evidence" value="ECO:0007669"/>
    <property type="project" value="InterPro"/>
</dbReference>
<dbReference type="GO" id="GO:0003677">
    <property type="term" value="F:DNA binding"/>
    <property type="evidence" value="ECO:0007669"/>
    <property type="project" value="UniProtKB-KW"/>
</dbReference>
<dbReference type="PANTHER" id="PTHR30385:SF7">
    <property type="entry name" value="RNA POLYMERASE SIGMA FACTOR FLIA"/>
    <property type="match status" value="1"/>
</dbReference>
<evidence type="ECO:0000259" key="6">
    <source>
        <dbReference type="PROSITE" id="PS00715"/>
    </source>
</evidence>
<dbReference type="PRINTS" id="PR00046">
    <property type="entry name" value="SIGMA70FCT"/>
</dbReference>
<dbReference type="PIRSF" id="PIRSF000770">
    <property type="entry name" value="RNA_pol_sigma-SigE/K"/>
    <property type="match status" value="1"/>
</dbReference>
<dbReference type="EMBL" id="CP063849">
    <property type="protein sequence ID" value="QOY85981.1"/>
    <property type="molecule type" value="Genomic_DNA"/>
</dbReference>
<keyword evidence="4" id="KW-0804">Transcription</keyword>
<dbReference type="NCBIfam" id="TIGR02937">
    <property type="entry name" value="sigma70-ECF"/>
    <property type="match status" value="1"/>
</dbReference>
<keyword evidence="3" id="KW-0238">DNA-binding</keyword>
<dbReference type="GO" id="GO:0003899">
    <property type="term" value="F:DNA-directed RNA polymerase activity"/>
    <property type="evidence" value="ECO:0007669"/>
    <property type="project" value="InterPro"/>
</dbReference>
<dbReference type="Pfam" id="PF04539">
    <property type="entry name" value="Sigma70_r3"/>
    <property type="match status" value="1"/>
</dbReference>
<dbReference type="NCBIfam" id="NF005413">
    <property type="entry name" value="PRK06986.1"/>
    <property type="match status" value="1"/>
</dbReference>
<gene>
    <name evidence="7" type="ORF">IRI77_24620</name>
</gene>
<dbReference type="NCBIfam" id="TIGR02479">
    <property type="entry name" value="FliA_WhiG"/>
    <property type="match status" value="1"/>
</dbReference>
<dbReference type="Pfam" id="PF04542">
    <property type="entry name" value="Sigma70_r2"/>
    <property type="match status" value="1"/>
</dbReference>
<proteinExistence type="predicted"/>
<dbReference type="Gene3D" id="1.10.1740.10">
    <property type="match status" value="1"/>
</dbReference>
<keyword evidence="2" id="KW-0731">Sigma factor</keyword>
<protein>
    <submittedName>
        <fullName evidence="7">FliA/WhiG family RNA polymerase sigma factor</fullName>
    </submittedName>
</protein>
<dbReference type="Proteomes" id="UP000593892">
    <property type="component" value="Chromosome"/>
</dbReference>
<keyword evidence="8" id="KW-1185">Reference proteome</keyword>
<dbReference type="InterPro" id="IPR000943">
    <property type="entry name" value="RNA_pol_sigma70"/>
</dbReference>
<feature type="region of interest" description="Disordered" evidence="5">
    <location>
        <begin position="172"/>
        <end position="194"/>
    </location>
</feature>
<dbReference type="Gene3D" id="1.20.140.160">
    <property type="match status" value="1"/>
</dbReference>
<accession>A0A7S7NLT4</accession>
<dbReference type="InterPro" id="IPR007630">
    <property type="entry name" value="RNA_pol_sigma70_r4"/>
</dbReference>
<organism evidence="7 8">
    <name type="scientific">Paludibaculum fermentans</name>
    <dbReference type="NCBI Taxonomy" id="1473598"/>
    <lineage>
        <taxon>Bacteria</taxon>
        <taxon>Pseudomonadati</taxon>
        <taxon>Acidobacteriota</taxon>
        <taxon>Terriglobia</taxon>
        <taxon>Bryobacterales</taxon>
        <taxon>Bryobacteraceae</taxon>
        <taxon>Paludibaculum</taxon>
    </lineage>
</organism>
<dbReference type="InterPro" id="IPR013325">
    <property type="entry name" value="RNA_pol_sigma_r2"/>
</dbReference>
<dbReference type="SUPFAM" id="SSF88659">
    <property type="entry name" value="Sigma3 and sigma4 domains of RNA polymerase sigma factors"/>
    <property type="match status" value="2"/>
</dbReference>
<dbReference type="KEGG" id="pfer:IRI77_24620"/>
<evidence type="ECO:0000256" key="5">
    <source>
        <dbReference type="SAM" id="MobiDB-lite"/>
    </source>
</evidence>
<dbReference type="Pfam" id="PF04545">
    <property type="entry name" value="Sigma70_r4"/>
    <property type="match status" value="1"/>
</dbReference>
<name>A0A7S7NLT4_PALFE</name>
<dbReference type="PROSITE" id="PS00715">
    <property type="entry name" value="SIGMA70_1"/>
    <property type="match status" value="1"/>
</dbReference>
<evidence type="ECO:0000256" key="2">
    <source>
        <dbReference type="ARBA" id="ARBA00023082"/>
    </source>
</evidence>
<dbReference type="SUPFAM" id="SSF88946">
    <property type="entry name" value="Sigma2 domain of RNA polymerase sigma factors"/>
    <property type="match status" value="1"/>
</dbReference>
<evidence type="ECO:0000313" key="8">
    <source>
        <dbReference type="Proteomes" id="UP000593892"/>
    </source>
</evidence>
<dbReference type="InterPro" id="IPR007627">
    <property type="entry name" value="RNA_pol_sigma70_r2"/>
</dbReference>
<evidence type="ECO:0000256" key="1">
    <source>
        <dbReference type="ARBA" id="ARBA00023015"/>
    </source>
</evidence>
<evidence type="ECO:0000256" key="4">
    <source>
        <dbReference type="ARBA" id="ARBA00023163"/>
    </source>
</evidence>
<sequence>MAARATAVVLAKDSGPEPVRRRSARPVLIRESRQERRDRVVMEHLPLVKAIAVRVHESLPVHVELDDLVHAGILGLFDAATKYNPEKKVVFSSYAKHRIKGAILDSLRQLDWASRDLRRRHKQVEQITRDLCATLQRQPTEDELAAKMGVEVSRWRQMALDLRNVGLVSASTRAPENEDLPAPEFPSKPETQPDSMCAREQMKEKLEIAMAVLPERYKKVVVLYYTNEMTMKEIGGVLGINESRVSQIHKSALEKMAVVLQSSGINSSHAF</sequence>
<evidence type="ECO:0000256" key="3">
    <source>
        <dbReference type="ARBA" id="ARBA00023125"/>
    </source>
</evidence>
<dbReference type="InterPro" id="IPR012845">
    <property type="entry name" value="RNA_pol_sigma_FliA_WhiG"/>
</dbReference>
<evidence type="ECO:0000313" key="7">
    <source>
        <dbReference type="EMBL" id="QOY85981.1"/>
    </source>
</evidence>
<dbReference type="InterPro" id="IPR013324">
    <property type="entry name" value="RNA_pol_sigma_r3/r4-like"/>
</dbReference>
<dbReference type="InterPro" id="IPR007624">
    <property type="entry name" value="RNA_pol_sigma70_r3"/>
</dbReference>
<dbReference type="CDD" id="cd06171">
    <property type="entry name" value="Sigma70_r4"/>
    <property type="match status" value="1"/>
</dbReference>
<reference evidence="7 8" key="1">
    <citation type="submission" date="2020-10" db="EMBL/GenBank/DDBJ databases">
        <title>Complete genome sequence of Paludibaculum fermentans P105T, a facultatively anaerobic acidobacterium capable of dissimilatory Fe(III) reduction.</title>
        <authorList>
            <person name="Dedysh S.N."/>
            <person name="Beletsky A.V."/>
            <person name="Kulichevskaya I.S."/>
            <person name="Mardanov A.V."/>
            <person name="Ravin N.V."/>
        </authorList>
    </citation>
    <scope>NUCLEOTIDE SEQUENCE [LARGE SCALE GENOMIC DNA]</scope>
    <source>
        <strain evidence="7 8">P105</strain>
    </source>
</reference>
<dbReference type="PANTHER" id="PTHR30385">
    <property type="entry name" value="SIGMA FACTOR F FLAGELLAR"/>
    <property type="match status" value="1"/>
</dbReference>